<keyword evidence="1" id="KW-0946">Virion</keyword>
<organism evidence="1">
    <name type="scientific">Siphoviridae sp. ctiuX7</name>
    <dbReference type="NCBI Taxonomy" id="2826436"/>
    <lineage>
        <taxon>Viruses</taxon>
        <taxon>Duplodnaviria</taxon>
        <taxon>Heunggongvirae</taxon>
        <taxon>Uroviricota</taxon>
        <taxon>Caudoviricetes</taxon>
    </lineage>
</organism>
<name>A0A8S5N1X0_9CAUD</name>
<proteinExistence type="predicted"/>
<keyword evidence="1" id="KW-0167">Capsid protein</keyword>
<dbReference type="GO" id="GO:0019028">
    <property type="term" value="C:viral capsid"/>
    <property type="evidence" value="ECO:0007669"/>
    <property type="project" value="UniProtKB-KW"/>
</dbReference>
<accession>A0A8S5N1X0</accession>
<dbReference type="EMBL" id="BK015036">
    <property type="protein sequence ID" value="DAD88131.1"/>
    <property type="molecule type" value="Genomic_DNA"/>
</dbReference>
<protein>
    <submittedName>
        <fullName evidence="1">Coat protein</fullName>
    </submittedName>
</protein>
<evidence type="ECO:0000313" key="1">
    <source>
        <dbReference type="EMBL" id="DAD88131.1"/>
    </source>
</evidence>
<sequence length="293" mass="31773">MSNTILTPNIIANEALDVLRTNAVMANLVHRDYSSEFVAGVGDTITVRKPATFEAKEFTTEVEVQDATEGKVPVKMDKLLDVTFAVTSKELTMGIVDFSAQFLVPAMQAFADKIDGYLLALEKDVTNRVDHTKGAIAVADIVAARKFLVDAKAPSTERRFVYGSQAEADLLNTEAFTNASAVGDNGTALKEASLGRKYGLDFYCDQNVQKTTAETANYTPSIAFHKNAFALVTRQLEMPLGAPKAFSTSYDGFGLRVVQGYDQKTKTDTVSIDMLCGVKTLSPELAAVITDKR</sequence>
<reference evidence="1" key="1">
    <citation type="journal article" date="2021" name="Proc. Natl. Acad. Sci. U.S.A.">
        <title>A Catalog of Tens of Thousands of Viruses from Human Metagenomes Reveals Hidden Associations with Chronic Diseases.</title>
        <authorList>
            <person name="Tisza M.J."/>
            <person name="Buck C.B."/>
        </authorList>
    </citation>
    <scope>NUCLEOTIDE SEQUENCE</scope>
    <source>
        <strain evidence="1">CtiuX7</strain>
    </source>
</reference>